<dbReference type="EMBL" id="KV453842">
    <property type="protein sequence ID" value="ODV91032.1"/>
    <property type="molecule type" value="Genomic_DNA"/>
</dbReference>
<dbReference type="Proteomes" id="UP000095023">
    <property type="component" value="Unassembled WGS sequence"/>
</dbReference>
<keyword evidence="2" id="KW-1185">Reference proteome</keyword>
<evidence type="ECO:0008006" key="3">
    <source>
        <dbReference type="Google" id="ProtNLM"/>
    </source>
</evidence>
<name>A0A1E4TGZ0_9ASCO</name>
<reference evidence="2" key="1">
    <citation type="submission" date="2016-02" db="EMBL/GenBank/DDBJ databases">
        <title>Comparative genomics of biotechnologically important yeasts.</title>
        <authorList>
            <consortium name="DOE Joint Genome Institute"/>
            <person name="Riley R."/>
            <person name="Haridas S."/>
            <person name="Wolfe K.H."/>
            <person name="Lopes M.R."/>
            <person name="Hittinger C.T."/>
            <person name="Goker M."/>
            <person name="Salamov A."/>
            <person name="Wisecaver J."/>
            <person name="Long T.M."/>
            <person name="Aerts A.L."/>
            <person name="Barry K."/>
            <person name="Choi C."/>
            <person name="Clum A."/>
            <person name="Coughlan A.Y."/>
            <person name="Deshpande S."/>
            <person name="Douglass A.P."/>
            <person name="Hanson S.J."/>
            <person name="Klenk H.-P."/>
            <person name="Labutti K."/>
            <person name="Lapidus A."/>
            <person name="Lindquist E."/>
            <person name="Lipzen A."/>
            <person name="Meier-Kolthoff J.P."/>
            <person name="Ohm R.A."/>
            <person name="Otillar R.P."/>
            <person name="Pangilinan J."/>
            <person name="Peng Y."/>
            <person name="Rokas A."/>
            <person name="Rosa C.A."/>
            <person name="Scheuner C."/>
            <person name="Sibirny A.A."/>
            <person name="Slot J.C."/>
            <person name="Stielow J.B."/>
            <person name="Sun H."/>
            <person name="Kurtzman C.P."/>
            <person name="Blackwell M."/>
            <person name="Jeffries T.W."/>
            <person name="Grigoriev I.V."/>
        </authorList>
    </citation>
    <scope>NUCLEOTIDE SEQUENCE [LARGE SCALE GENOMIC DNA]</scope>
    <source>
        <strain evidence="2">NRRL Y-17796</strain>
    </source>
</reference>
<protein>
    <recommendedName>
        <fullName evidence="3">Ribosomal protein S21</fullName>
    </recommendedName>
</protein>
<sequence length="164" mass="19005">MRNFACTSLARNSNDDDAKKENSMEKYFDSLLKESTDRSTPRRSAWEGSYWRGQSAAGRGYSFARKENDAIFPYGLSENETWAGKVVTTTRDATTGINDINPALRRLQAMTREINVARISALQKFYEKPKNTRKRIRMTRRNNAFKRQLQKMLFTVQKATERGF</sequence>
<evidence type="ECO:0000313" key="2">
    <source>
        <dbReference type="Proteomes" id="UP000095023"/>
    </source>
</evidence>
<proteinExistence type="predicted"/>
<evidence type="ECO:0000313" key="1">
    <source>
        <dbReference type="EMBL" id="ODV91032.1"/>
    </source>
</evidence>
<gene>
    <name evidence="1" type="ORF">CANCADRAFT_44653</name>
</gene>
<accession>A0A1E4TGZ0</accession>
<organism evidence="1 2">
    <name type="scientific">Tortispora caseinolytica NRRL Y-17796</name>
    <dbReference type="NCBI Taxonomy" id="767744"/>
    <lineage>
        <taxon>Eukaryota</taxon>
        <taxon>Fungi</taxon>
        <taxon>Dikarya</taxon>
        <taxon>Ascomycota</taxon>
        <taxon>Saccharomycotina</taxon>
        <taxon>Trigonopsidomycetes</taxon>
        <taxon>Trigonopsidales</taxon>
        <taxon>Trigonopsidaceae</taxon>
        <taxon>Tortispora</taxon>
    </lineage>
</organism>
<dbReference type="AlphaFoldDB" id="A0A1E4TGZ0"/>